<evidence type="ECO:0008006" key="4">
    <source>
        <dbReference type="Google" id="ProtNLM"/>
    </source>
</evidence>
<reference evidence="2" key="1">
    <citation type="submission" date="2021-01" db="EMBL/GenBank/DDBJ databases">
        <title>Adiantum capillus-veneris genome.</title>
        <authorList>
            <person name="Fang Y."/>
            <person name="Liao Q."/>
        </authorList>
    </citation>
    <scope>NUCLEOTIDE SEQUENCE</scope>
    <source>
        <strain evidence="2">H3</strain>
        <tissue evidence="2">Leaf</tissue>
    </source>
</reference>
<dbReference type="Proteomes" id="UP000886520">
    <property type="component" value="Chromosome 3"/>
</dbReference>
<evidence type="ECO:0000256" key="1">
    <source>
        <dbReference type="SAM" id="SignalP"/>
    </source>
</evidence>
<name>A0A9D4ZSH7_ADICA</name>
<evidence type="ECO:0000313" key="2">
    <source>
        <dbReference type="EMBL" id="KAI5083650.1"/>
    </source>
</evidence>
<dbReference type="AlphaFoldDB" id="A0A9D4ZSH7"/>
<feature type="non-terminal residue" evidence="2">
    <location>
        <position position="1"/>
    </location>
</feature>
<keyword evidence="1" id="KW-0732">Signal</keyword>
<feature type="signal peptide" evidence="1">
    <location>
        <begin position="1"/>
        <end position="20"/>
    </location>
</feature>
<organism evidence="2 3">
    <name type="scientific">Adiantum capillus-veneris</name>
    <name type="common">Maidenhair fern</name>
    <dbReference type="NCBI Taxonomy" id="13818"/>
    <lineage>
        <taxon>Eukaryota</taxon>
        <taxon>Viridiplantae</taxon>
        <taxon>Streptophyta</taxon>
        <taxon>Embryophyta</taxon>
        <taxon>Tracheophyta</taxon>
        <taxon>Polypodiopsida</taxon>
        <taxon>Polypodiidae</taxon>
        <taxon>Polypodiales</taxon>
        <taxon>Pteridineae</taxon>
        <taxon>Pteridaceae</taxon>
        <taxon>Vittarioideae</taxon>
        <taxon>Adiantum</taxon>
    </lineage>
</organism>
<proteinExistence type="predicted"/>
<comment type="caution">
    <text evidence="2">The sequence shown here is derived from an EMBL/GenBank/DDBJ whole genome shotgun (WGS) entry which is preliminary data.</text>
</comment>
<evidence type="ECO:0000313" key="3">
    <source>
        <dbReference type="Proteomes" id="UP000886520"/>
    </source>
</evidence>
<keyword evidence="3" id="KW-1185">Reference proteome</keyword>
<protein>
    <recommendedName>
        <fullName evidence="4">Secreted protein</fullName>
    </recommendedName>
</protein>
<feature type="chain" id="PRO_5038735948" description="Secreted protein" evidence="1">
    <location>
        <begin position="21"/>
        <end position="115"/>
    </location>
</feature>
<sequence>KDRPVRYSLVGFLLLHAGASLFSPSSRSVCVCVCVTERERERERESVHTHELSIPCYMPSIAMRFCYCYSALPIFTCKNCLPVRFTSSILLALLTTTLLPAFNSLLKILTACACS</sequence>
<dbReference type="EMBL" id="JABFUD020000002">
    <property type="protein sequence ID" value="KAI5083650.1"/>
    <property type="molecule type" value="Genomic_DNA"/>
</dbReference>
<accession>A0A9D4ZSH7</accession>
<gene>
    <name evidence="2" type="ORF">GOP47_0003393</name>
</gene>